<proteinExistence type="predicted"/>
<dbReference type="EMBL" id="LR796165">
    <property type="protein sequence ID" value="CAB4122640.1"/>
    <property type="molecule type" value="Genomic_DNA"/>
</dbReference>
<name>A0A6J5KRF0_9CAUD</name>
<protein>
    <submittedName>
        <fullName evidence="1">Uncharacterized protein</fullName>
    </submittedName>
</protein>
<accession>A0A6J5KRF0</accession>
<evidence type="ECO:0000313" key="1">
    <source>
        <dbReference type="EMBL" id="CAB4122640.1"/>
    </source>
</evidence>
<sequence>MKLERLYELVKRYSMPRRNRNAKPPMIEDASNRALREAQERLQFVEDARRAIVSLSTQPSVVGGQAFATSTTYTGTGPFIGTISSAPPMNVSGVVVEHNVHKGCWAVGISKPIGALEVAIDRGQVRFTMCATDYSGAPVELSMPSSTMDRLVQVYLRKKLGDSDSLNQKEEEV</sequence>
<reference evidence="1" key="1">
    <citation type="submission" date="2020-04" db="EMBL/GenBank/DDBJ databases">
        <authorList>
            <person name="Chiriac C."/>
            <person name="Salcher M."/>
            <person name="Ghai R."/>
            <person name="Kavagutti S V."/>
        </authorList>
    </citation>
    <scope>NUCLEOTIDE SEQUENCE</scope>
</reference>
<organism evidence="1">
    <name type="scientific">uncultured Caudovirales phage</name>
    <dbReference type="NCBI Taxonomy" id="2100421"/>
    <lineage>
        <taxon>Viruses</taxon>
        <taxon>Duplodnaviria</taxon>
        <taxon>Heunggongvirae</taxon>
        <taxon>Uroviricota</taxon>
        <taxon>Caudoviricetes</taxon>
        <taxon>Peduoviridae</taxon>
        <taxon>Maltschvirus</taxon>
        <taxon>Maltschvirus maltsch</taxon>
    </lineage>
</organism>
<gene>
    <name evidence="1" type="ORF">UFOVP28_24</name>
</gene>